<dbReference type="Proteomes" id="UP000245216">
    <property type="component" value="Unassembled WGS sequence"/>
</dbReference>
<dbReference type="GeneID" id="29369060"/>
<dbReference type="FunFam" id="3.20.20.70:FF:000201">
    <property type="entry name" value="Hydroxymethylglutaryl-CoA lyase"/>
    <property type="match status" value="1"/>
</dbReference>
<evidence type="ECO:0000256" key="6">
    <source>
        <dbReference type="ARBA" id="ARBA00049877"/>
    </source>
</evidence>
<dbReference type="SUPFAM" id="SSF51569">
    <property type="entry name" value="Aldolase"/>
    <property type="match status" value="1"/>
</dbReference>
<dbReference type="CDD" id="cd07938">
    <property type="entry name" value="DRE_TIM_HMGL"/>
    <property type="match status" value="1"/>
</dbReference>
<proteinExistence type="inferred from homology"/>
<keyword evidence="5 8" id="KW-0456">Lyase</keyword>
<dbReference type="InterPro" id="IPR000891">
    <property type="entry name" value="PYR_CT"/>
</dbReference>
<sequence>MSYPSRVKIVEVGPRDGLQNEKEFIPTDIKVELVNRLSHAGFVNVEAASFVSPKWVPQMADGAEVMASIDRRPGTIYSVLTPNMRGFEGALAAKADEVVIFAAASEAFSQRNINCSIEESLERFAPVAQAAKEAGMRLRGSISCSFGCPYEGAVAPSNVLKVGKRLIELGCDEIDVADTIGVGTARQVYEVMRMVTEHIDPIHVSGHFHDTYGQAIANIVASMQAGIHIFHSSVAGLGGCPYAKGATGNVATEDVLFLMQGLDIETGIDLNAVVDTGQWISAHLKRKSASNAGNALAARKQGAAAC</sequence>
<dbReference type="NCBIfam" id="NF004283">
    <property type="entry name" value="PRK05692.1"/>
    <property type="match status" value="1"/>
</dbReference>
<dbReference type="GO" id="GO:0046872">
    <property type="term" value="F:metal ion binding"/>
    <property type="evidence" value="ECO:0007669"/>
    <property type="project" value="UniProtKB-KW"/>
</dbReference>
<dbReference type="AlphaFoldDB" id="A0A0M7EB11"/>
<dbReference type="PROSITE" id="PS50991">
    <property type="entry name" value="PYR_CT"/>
    <property type="match status" value="1"/>
</dbReference>
<dbReference type="InterPro" id="IPR043594">
    <property type="entry name" value="HMGL"/>
</dbReference>
<keyword evidence="4" id="KW-0479">Metal-binding</keyword>
<name>A0A0M7EB11_ALCFA</name>
<evidence type="ECO:0000259" key="7">
    <source>
        <dbReference type="PROSITE" id="PS50991"/>
    </source>
</evidence>
<protein>
    <recommendedName>
        <fullName evidence="3">hydroxymethylglutaryl-CoA lyase</fullName>
        <ecNumber evidence="3">4.1.3.4</ecNumber>
    </recommendedName>
</protein>
<gene>
    <name evidence="8" type="ORF">DF183_19110</name>
    <name evidence="9" type="ORF">M2J83_01135</name>
</gene>
<evidence type="ECO:0000256" key="1">
    <source>
        <dbReference type="ARBA" id="ARBA00005143"/>
    </source>
</evidence>
<reference evidence="9 11" key="3">
    <citation type="submission" date="2022-05" db="EMBL/GenBank/DDBJ databases">
        <title>Complete sequence of strain NY11312.</title>
        <authorList>
            <person name="Zhou D."/>
        </authorList>
    </citation>
    <scope>NUCLEOTIDE SEQUENCE [LARGE SCALE GENOMIC DNA]</scope>
    <source>
        <strain evidence="9 11">NY11312</strain>
    </source>
</reference>
<dbReference type="GO" id="GO:0004419">
    <property type="term" value="F:hydroxymethylglutaryl-CoA lyase activity"/>
    <property type="evidence" value="ECO:0007669"/>
    <property type="project" value="UniProtKB-EC"/>
</dbReference>
<dbReference type="RefSeq" id="WP_042484594.1">
    <property type="nucleotide sequence ID" value="NZ_CAXOJJ010000015.1"/>
</dbReference>
<dbReference type="InterPro" id="IPR000138">
    <property type="entry name" value="HMG_CoA_lyase_AS"/>
</dbReference>
<dbReference type="EMBL" id="QEXO01000005">
    <property type="protein sequence ID" value="PWE12867.1"/>
    <property type="molecule type" value="Genomic_DNA"/>
</dbReference>
<evidence type="ECO:0000313" key="11">
    <source>
        <dbReference type="Proteomes" id="UP001211866"/>
    </source>
</evidence>
<dbReference type="STRING" id="511.UZ73_09510"/>
<dbReference type="PROSITE" id="PS01062">
    <property type="entry name" value="HMG_COA_LYASE"/>
    <property type="match status" value="1"/>
</dbReference>
<dbReference type="Gene3D" id="3.20.20.70">
    <property type="entry name" value="Aldolase class I"/>
    <property type="match status" value="1"/>
</dbReference>
<dbReference type="PANTHER" id="PTHR42738:SF7">
    <property type="entry name" value="HYDROXYMETHYLGLUTARYL-COA LYASE"/>
    <property type="match status" value="1"/>
</dbReference>
<dbReference type="UniPathway" id="UPA00896">
    <property type="reaction ID" value="UER00863"/>
</dbReference>
<dbReference type="InterPro" id="IPR013785">
    <property type="entry name" value="Aldolase_TIM"/>
</dbReference>
<dbReference type="PANTHER" id="PTHR42738">
    <property type="entry name" value="HYDROXYMETHYLGLUTARYL-COA LYASE"/>
    <property type="match status" value="1"/>
</dbReference>
<dbReference type="Proteomes" id="UP001211866">
    <property type="component" value="Chromosome"/>
</dbReference>
<dbReference type="GO" id="GO:0046951">
    <property type="term" value="P:ketone body biosynthetic process"/>
    <property type="evidence" value="ECO:0007669"/>
    <property type="project" value="TreeGrafter"/>
</dbReference>
<keyword evidence="11" id="KW-1185">Reference proteome</keyword>
<reference evidence="8 10" key="1">
    <citation type="submission" date="2018-05" db="EMBL/GenBank/DDBJ databases">
        <title>Genome Sequence of an Efficient Indole-Degrading Bacterium, Alcaligenes sp.YBY.</title>
        <authorList>
            <person name="Yang B."/>
        </authorList>
    </citation>
    <scope>NUCLEOTIDE SEQUENCE [LARGE SCALE GENOMIC DNA]</scope>
    <source>
        <strain evidence="8 10">YBY</strain>
    </source>
</reference>
<dbReference type="GO" id="GO:0006552">
    <property type="term" value="P:L-leucine catabolic process"/>
    <property type="evidence" value="ECO:0007669"/>
    <property type="project" value="TreeGrafter"/>
</dbReference>
<comment type="similarity">
    <text evidence="2">Belongs to the HMG-CoA lyase family.</text>
</comment>
<organism evidence="8 10">
    <name type="scientific">Alcaligenes faecalis</name>
    <dbReference type="NCBI Taxonomy" id="511"/>
    <lineage>
        <taxon>Bacteria</taxon>
        <taxon>Pseudomonadati</taxon>
        <taxon>Pseudomonadota</taxon>
        <taxon>Betaproteobacteria</taxon>
        <taxon>Burkholderiales</taxon>
        <taxon>Alcaligenaceae</taxon>
        <taxon>Alcaligenes</taxon>
    </lineage>
</organism>
<comment type="catalytic activity">
    <reaction evidence="6">
        <text>(3S)-3-hydroxy-3-methylglutaryl-CoA = acetoacetate + acetyl-CoA</text>
        <dbReference type="Rhea" id="RHEA:24404"/>
        <dbReference type="ChEBI" id="CHEBI:13705"/>
        <dbReference type="ChEBI" id="CHEBI:43074"/>
        <dbReference type="ChEBI" id="CHEBI:57288"/>
        <dbReference type="EC" id="4.1.3.4"/>
    </reaction>
</comment>
<dbReference type="Pfam" id="PF00682">
    <property type="entry name" value="HMGL-like"/>
    <property type="match status" value="1"/>
</dbReference>
<evidence type="ECO:0000313" key="10">
    <source>
        <dbReference type="Proteomes" id="UP000245216"/>
    </source>
</evidence>
<comment type="pathway">
    <text evidence="1">Metabolic intermediate metabolism; (S)-3-hydroxy-3-methylglutaryl-CoA degradation; acetoacetate from (S)-3-hydroxy-3-methylglutaryl-CoA: step 1/1.</text>
</comment>
<dbReference type="EC" id="4.1.3.4" evidence="3"/>
<reference evidence="8 10" key="2">
    <citation type="submission" date="2018-05" db="EMBL/GenBank/DDBJ databases">
        <authorList>
            <person name="Lanie J.A."/>
            <person name="Ng W.-L."/>
            <person name="Kazmierczak K.M."/>
            <person name="Andrzejewski T.M."/>
            <person name="Davidsen T.M."/>
            <person name="Wayne K.J."/>
            <person name="Tettelin H."/>
            <person name="Glass J.I."/>
            <person name="Rusch D."/>
            <person name="Podicherti R."/>
            <person name="Tsui H.-C.T."/>
            <person name="Winkler M.E."/>
        </authorList>
    </citation>
    <scope>NUCLEOTIDE SEQUENCE [LARGE SCALE GENOMIC DNA]</scope>
    <source>
        <strain evidence="8 10">YBY</strain>
    </source>
</reference>
<dbReference type="EMBL" id="CP096916">
    <property type="protein sequence ID" value="WBM38469.1"/>
    <property type="molecule type" value="Genomic_DNA"/>
</dbReference>
<evidence type="ECO:0000313" key="8">
    <source>
        <dbReference type="EMBL" id="PWE12867.1"/>
    </source>
</evidence>
<feature type="domain" description="Pyruvate carboxyltransferase" evidence="7">
    <location>
        <begin position="7"/>
        <end position="274"/>
    </location>
</feature>
<dbReference type="KEGG" id="afa:UZ73_09510"/>
<evidence type="ECO:0000313" key="9">
    <source>
        <dbReference type="EMBL" id="WBM38469.1"/>
    </source>
</evidence>
<evidence type="ECO:0000256" key="4">
    <source>
        <dbReference type="ARBA" id="ARBA00022723"/>
    </source>
</evidence>
<dbReference type="OrthoDB" id="9784013at2"/>
<accession>A0A0M7EB11</accession>
<accession>A0A0S2JRD7</accession>
<evidence type="ECO:0000256" key="3">
    <source>
        <dbReference type="ARBA" id="ARBA00012910"/>
    </source>
</evidence>
<evidence type="ECO:0000256" key="2">
    <source>
        <dbReference type="ARBA" id="ARBA00009405"/>
    </source>
</evidence>
<evidence type="ECO:0000256" key="5">
    <source>
        <dbReference type="ARBA" id="ARBA00023239"/>
    </source>
</evidence>